<name>A0A6J4QIQ1_9PSEU</name>
<proteinExistence type="predicted"/>
<reference evidence="1" key="1">
    <citation type="submission" date="2020-02" db="EMBL/GenBank/DDBJ databases">
        <authorList>
            <person name="Meier V. D."/>
        </authorList>
    </citation>
    <scope>NUCLEOTIDE SEQUENCE</scope>
    <source>
        <strain evidence="1">AVDCRST_MAG66</strain>
    </source>
</reference>
<organism evidence="1">
    <name type="scientific">uncultured Pseudonocardia sp</name>
    <dbReference type="NCBI Taxonomy" id="211455"/>
    <lineage>
        <taxon>Bacteria</taxon>
        <taxon>Bacillati</taxon>
        <taxon>Actinomycetota</taxon>
        <taxon>Actinomycetes</taxon>
        <taxon>Pseudonocardiales</taxon>
        <taxon>Pseudonocardiaceae</taxon>
        <taxon>Pseudonocardia</taxon>
        <taxon>environmental samples</taxon>
    </lineage>
</organism>
<feature type="non-terminal residue" evidence="1">
    <location>
        <position position="34"/>
    </location>
</feature>
<dbReference type="EMBL" id="CADCUS010000593">
    <property type="protein sequence ID" value="CAA9445701.1"/>
    <property type="molecule type" value="Genomic_DNA"/>
</dbReference>
<accession>A0A6J4QIQ1</accession>
<sequence length="34" mass="4033">MFTDTPFLSRLAEQRHRELVAEAEQYRLGRLARA</sequence>
<gene>
    <name evidence="1" type="ORF">AVDCRST_MAG66-4386</name>
</gene>
<evidence type="ECO:0000313" key="1">
    <source>
        <dbReference type="EMBL" id="CAA9445701.1"/>
    </source>
</evidence>
<protein>
    <submittedName>
        <fullName evidence="1">Uncharacterized protein</fullName>
    </submittedName>
</protein>
<dbReference type="AlphaFoldDB" id="A0A6J4QIQ1"/>